<dbReference type="PANTHER" id="PTHR42872:SF6">
    <property type="entry name" value="PROTEIN-GLUTAMATE METHYLESTERASE_PROTEIN-GLUTAMINE GLUTAMINASE"/>
    <property type="match status" value="1"/>
</dbReference>
<evidence type="ECO:0000256" key="3">
    <source>
        <dbReference type="ARBA" id="ARBA00048267"/>
    </source>
</evidence>
<dbReference type="PANTHER" id="PTHR42872">
    <property type="entry name" value="PROTEIN-GLUTAMATE METHYLESTERASE/PROTEIN-GLUTAMINE GLUTAMINASE"/>
    <property type="match status" value="1"/>
</dbReference>
<feature type="domain" description="CheB-type methylesterase" evidence="5">
    <location>
        <begin position="145"/>
        <end position="335"/>
    </location>
</feature>
<dbReference type="GO" id="GO:0000156">
    <property type="term" value="F:phosphorelay response regulator activity"/>
    <property type="evidence" value="ECO:0007669"/>
    <property type="project" value="InterPro"/>
</dbReference>
<dbReference type="EC" id="3.1.1.61" evidence="2"/>
<evidence type="ECO:0000256" key="1">
    <source>
        <dbReference type="ARBA" id="ARBA00022801"/>
    </source>
</evidence>
<dbReference type="GO" id="GO:0006935">
    <property type="term" value="P:chemotaxis"/>
    <property type="evidence" value="ECO:0007669"/>
    <property type="project" value="UniProtKB-UniRule"/>
</dbReference>
<dbReference type="InterPro" id="IPR035909">
    <property type="entry name" value="CheB_C"/>
</dbReference>
<dbReference type="OrthoDB" id="9793421at2"/>
<sequence length="352" mass="38561">MPADPVPSVAIVSDNPLQRLRLQQAVAKLGLAVGFVGDPSRYWHNRDAVVADLWVVELDDENAQPQLLDELLDDDTRRLLFGLGMAPPTGHEDYPRWERRLFGKLQEQLGRLELLDNVSELEALDRPEGPDPLALPGWVTPASRGVPADQVWILGASLGGPAAVKAFLDKLPGGLPLAFVYAQHIDQNFIPVLARVLGRHAQYPLVEAVAGEPLRCGEVLMVPVERELYLDREGLIRFRDDAWPGPYGPSIDQVMLNLAECFQADCHAILFSGMGNDGAVAAPLLKAYGSRIWIQEASSCASSAMPDSVASTGCTEFVGTPDELAQQLVRCIEDSELLERKHLRDQLTPDQP</sequence>
<dbReference type="Pfam" id="PF01339">
    <property type="entry name" value="CheB_methylest"/>
    <property type="match status" value="1"/>
</dbReference>
<dbReference type="InterPro" id="IPR000673">
    <property type="entry name" value="Sig_transdc_resp-reg_Me-estase"/>
</dbReference>
<evidence type="ECO:0000259" key="5">
    <source>
        <dbReference type="PROSITE" id="PS50122"/>
    </source>
</evidence>
<dbReference type="Gene3D" id="3.40.50.180">
    <property type="entry name" value="Methylesterase CheB, C-terminal domain"/>
    <property type="match status" value="1"/>
</dbReference>
<dbReference type="PROSITE" id="PS50122">
    <property type="entry name" value="CHEB"/>
    <property type="match status" value="1"/>
</dbReference>
<gene>
    <name evidence="6" type="ORF">soil367_01235</name>
</gene>
<dbReference type="EMBL" id="CP031093">
    <property type="protein sequence ID" value="QCF24686.1"/>
    <property type="molecule type" value="Genomic_DNA"/>
</dbReference>
<dbReference type="Proteomes" id="UP000298049">
    <property type="component" value="Chromosome"/>
</dbReference>
<evidence type="ECO:0000313" key="7">
    <source>
        <dbReference type="Proteomes" id="UP000298049"/>
    </source>
</evidence>
<dbReference type="GO" id="GO:0008984">
    <property type="term" value="F:protein-glutamate methylesterase activity"/>
    <property type="evidence" value="ECO:0007669"/>
    <property type="project" value="UniProtKB-EC"/>
</dbReference>
<evidence type="ECO:0000256" key="2">
    <source>
        <dbReference type="ARBA" id="ARBA00039140"/>
    </source>
</evidence>
<keyword evidence="1 4" id="KW-0378">Hydrolase</keyword>
<comment type="catalytic activity">
    <reaction evidence="3">
        <text>[protein]-L-glutamate 5-O-methyl ester + H2O = L-glutamyl-[protein] + methanol + H(+)</text>
        <dbReference type="Rhea" id="RHEA:23236"/>
        <dbReference type="Rhea" id="RHEA-COMP:10208"/>
        <dbReference type="Rhea" id="RHEA-COMP:10311"/>
        <dbReference type="ChEBI" id="CHEBI:15377"/>
        <dbReference type="ChEBI" id="CHEBI:15378"/>
        <dbReference type="ChEBI" id="CHEBI:17790"/>
        <dbReference type="ChEBI" id="CHEBI:29973"/>
        <dbReference type="ChEBI" id="CHEBI:82795"/>
        <dbReference type="EC" id="3.1.1.61"/>
    </reaction>
</comment>
<feature type="active site" evidence="4">
    <location>
        <position position="277"/>
    </location>
</feature>
<dbReference type="KEGG" id="hmi:soil367_01235"/>
<feature type="active site" evidence="4">
    <location>
        <position position="157"/>
    </location>
</feature>
<accession>A0A4P7XD26</accession>
<organism evidence="6 7">
    <name type="scientific">Hydrocarboniclastica marina</name>
    <dbReference type="NCBI Taxonomy" id="2259620"/>
    <lineage>
        <taxon>Bacteria</taxon>
        <taxon>Pseudomonadati</taxon>
        <taxon>Pseudomonadota</taxon>
        <taxon>Gammaproteobacteria</taxon>
        <taxon>Alteromonadales</taxon>
        <taxon>Alteromonadaceae</taxon>
        <taxon>Hydrocarboniclastica</taxon>
    </lineage>
</organism>
<keyword evidence="4" id="KW-0145">Chemotaxis</keyword>
<proteinExistence type="predicted"/>
<evidence type="ECO:0000313" key="6">
    <source>
        <dbReference type="EMBL" id="QCF24686.1"/>
    </source>
</evidence>
<reference evidence="6 7" key="1">
    <citation type="submission" date="2018-07" db="EMBL/GenBank/DDBJ databases">
        <title>Marsedoiliclastica nanhaica gen. nov. sp. nov., a novel marine hydrocarbonoclastic bacterium isolated from an in-situ enriched hydrocarbon-degrading consortium in deep-sea sediment.</title>
        <authorList>
            <person name="Dong C."/>
            <person name="Ma T."/>
            <person name="Liu R."/>
            <person name="Shao Z."/>
        </authorList>
    </citation>
    <scope>NUCLEOTIDE SEQUENCE [LARGE SCALE GENOMIC DNA]</scope>
    <source>
        <strain evidence="7">soil36-7</strain>
    </source>
</reference>
<dbReference type="AlphaFoldDB" id="A0A4P7XD26"/>
<dbReference type="SUPFAM" id="SSF52738">
    <property type="entry name" value="Methylesterase CheB, C-terminal domain"/>
    <property type="match status" value="1"/>
</dbReference>
<protein>
    <recommendedName>
        <fullName evidence="2">protein-glutamate methylesterase</fullName>
        <ecNumber evidence="2">3.1.1.61</ecNumber>
    </recommendedName>
</protein>
<dbReference type="GO" id="GO:0005737">
    <property type="term" value="C:cytoplasm"/>
    <property type="evidence" value="ECO:0007669"/>
    <property type="project" value="InterPro"/>
</dbReference>
<name>A0A4P7XD26_9ALTE</name>
<evidence type="ECO:0000256" key="4">
    <source>
        <dbReference type="PROSITE-ProRule" id="PRU00050"/>
    </source>
</evidence>
<keyword evidence="7" id="KW-1185">Reference proteome</keyword>
<feature type="active site" evidence="4">
    <location>
        <position position="184"/>
    </location>
</feature>